<evidence type="ECO:0000313" key="4">
    <source>
        <dbReference type="Proteomes" id="UP000008810"/>
    </source>
</evidence>
<dbReference type="Pfam" id="PF00646">
    <property type="entry name" value="F-box"/>
    <property type="match status" value="1"/>
</dbReference>
<evidence type="ECO:0000313" key="2">
    <source>
        <dbReference type="EMBL" id="KQJ86000.1"/>
    </source>
</evidence>
<protein>
    <recommendedName>
        <fullName evidence="1">F-box domain-containing protein</fullName>
    </recommendedName>
</protein>
<evidence type="ECO:0000313" key="3">
    <source>
        <dbReference type="EnsemblPlants" id="KQJ86000"/>
    </source>
</evidence>
<accession>I1IGU7</accession>
<dbReference type="Gramene" id="KQJ86000">
    <property type="protein sequence ID" value="KQJ86000"/>
    <property type="gene ID" value="BRADI_4g02786v3"/>
</dbReference>
<gene>
    <name evidence="3" type="primary">LOC100837215</name>
    <name evidence="2" type="ORF">BRADI_4g02786v3</name>
</gene>
<dbReference type="PANTHER" id="PTHR34591">
    <property type="entry name" value="OS03G0653100 PROTEIN-RELATED"/>
    <property type="match status" value="1"/>
</dbReference>
<dbReference type="RefSeq" id="XP_010237071.1">
    <property type="nucleotide sequence ID" value="XM_010238769.3"/>
</dbReference>
<reference evidence="2 3" key="1">
    <citation type="journal article" date="2010" name="Nature">
        <title>Genome sequencing and analysis of the model grass Brachypodium distachyon.</title>
        <authorList>
            <consortium name="International Brachypodium Initiative"/>
        </authorList>
    </citation>
    <scope>NUCLEOTIDE SEQUENCE [LARGE SCALE GENOMIC DNA]</scope>
    <source>
        <strain evidence="2 3">Bd21</strain>
    </source>
</reference>
<feature type="domain" description="F-box" evidence="1">
    <location>
        <begin position="15"/>
        <end position="55"/>
    </location>
</feature>
<dbReference type="eggNOG" id="ENOG502R3X8">
    <property type="taxonomic scope" value="Eukaryota"/>
</dbReference>
<dbReference type="Gene3D" id="1.20.1280.50">
    <property type="match status" value="1"/>
</dbReference>
<dbReference type="KEGG" id="bdi:100837215"/>
<dbReference type="EMBL" id="CM000883">
    <property type="protein sequence ID" value="KQJ86000.1"/>
    <property type="molecule type" value="Genomic_DNA"/>
</dbReference>
<reference evidence="3" key="3">
    <citation type="submission" date="2018-08" db="UniProtKB">
        <authorList>
            <consortium name="EnsemblPlants"/>
        </authorList>
    </citation>
    <scope>IDENTIFICATION</scope>
    <source>
        <strain evidence="3">cv. Bd21</strain>
    </source>
</reference>
<proteinExistence type="predicted"/>
<dbReference type="SUPFAM" id="SSF81383">
    <property type="entry name" value="F-box domain"/>
    <property type="match status" value="1"/>
</dbReference>
<sequence>MGDEEREDQQPVARLPVDLLAEVLRRVPPRWLAASRCVCRAWRDAVDGRRLLRADLLPLSVAGLFIHLDDHLFPEFLSCPSNSSSSRAVSGRLDFLRSVNPNYDPNALPIGATVGTCWEDAGDWRDYRVLDHCNGLLLLQQWVVNPATGWWDTLPPSPAKPDSWNLQNREHLVYDPMISPHYEVFIIPCLDNYNGHRGDGPLLEESEWPPSLCKMHVFSSRSGCWEERFFARQGDAAGAASEMRVIWEQYSAAYVRATLYVCYVAGFVMRICLTDNTYRVIKSPMDAKWELYPYLGVVRSEKGVYFVALNNGWLRVWILDESGDEIEWMLKHEKYLKPMAARLRFHGRFHGDWILEDINYNLFHYDAKTNDKTDNFYLEDNKKAIVVENVERNFNIDNALGNGDMVEDFYDYKKAIVEEKFECNWANDDDNVKNKDMVKDFYLEDSKKTEVTENVEWNFNYDSVLGSVDEVEEYLWYDIKILGFHPYKEIVFMTTDSLQTGYAYHLNSSKIEGLGNIYPRDLLFFKELVNERENILSCFPYTPCWIDELPRNN</sequence>
<dbReference type="SMART" id="SM00256">
    <property type="entry name" value="FBOX"/>
    <property type="match status" value="1"/>
</dbReference>
<dbReference type="Proteomes" id="UP000008810">
    <property type="component" value="Chromosome 4"/>
</dbReference>
<dbReference type="InterPro" id="IPR036047">
    <property type="entry name" value="F-box-like_dom_sf"/>
</dbReference>
<dbReference type="PANTHER" id="PTHR34591:SF13">
    <property type="entry name" value="OS03G0669900 PROTEIN"/>
    <property type="match status" value="1"/>
</dbReference>
<evidence type="ECO:0000259" key="1">
    <source>
        <dbReference type="SMART" id="SM00256"/>
    </source>
</evidence>
<organism evidence="3">
    <name type="scientific">Brachypodium distachyon</name>
    <name type="common">Purple false brome</name>
    <name type="synonym">Trachynia distachya</name>
    <dbReference type="NCBI Taxonomy" id="15368"/>
    <lineage>
        <taxon>Eukaryota</taxon>
        <taxon>Viridiplantae</taxon>
        <taxon>Streptophyta</taxon>
        <taxon>Embryophyta</taxon>
        <taxon>Tracheophyta</taxon>
        <taxon>Spermatophyta</taxon>
        <taxon>Magnoliopsida</taxon>
        <taxon>Liliopsida</taxon>
        <taxon>Poales</taxon>
        <taxon>Poaceae</taxon>
        <taxon>BOP clade</taxon>
        <taxon>Pooideae</taxon>
        <taxon>Stipodae</taxon>
        <taxon>Brachypodieae</taxon>
        <taxon>Brachypodium</taxon>
    </lineage>
</organism>
<dbReference type="GeneID" id="100837215"/>
<dbReference type="AlphaFoldDB" id="I1IGU7"/>
<keyword evidence="4" id="KW-1185">Reference proteome</keyword>
<dbReference type="HOGENOM" id="CLU_030606_0_1_1"/>
<dbReference type="InterPro" id="IPR001810">
    <property type="entry name" value="F-box_dom"/>
</dbReference>
<dbReference type="OMA" id="DVENCHR"/>
<name>I1IGU7_BRADI</name>
<reference evidence="2" key="2">
    <citation type="submission" date="2017-06" db="EMBL/GenBank/DDBJ databases">
        <title>WGS assembly of Brachypodium distachyon.</title>
        <authorList>
            <consortium name="The International Brachypodium Initiative"/>
            <person name="Lucas S."/>
            <person name="Harmon-Smith M."/>
            <person name="Lail K."/>
            <person name="Tice H."/>
            <person name="Grimwood J."/>
            <person name="Bruce D."/>
            <person name="Barry K."/>
            <person name="Shu S."/>
            <person name="Lindquist E."/>
            <person name="Wang M."/>
            <person name="Pitluck S."/>
            <person name="Vogel J.P."/>
            <person name="Garvin D.F."/>
            <person name="Mockler T.C."/>
            <person name="Schmutz J."/>
            <person name="Rokhsar D."/>
            <person name="Bevan M.W."/>
        </authorList>
    </citation>
    <scope>NUCLEOTIDE SEQUENCE</scope>
    <source>
        <strain evidence="2">Bd21</strain>
    </source>
</reference>
<dbReference type="EnsemblPlants" id="KQJ86000">
    <property type="protein sequence ID" value="KQJ86000"/>
    <property type="gene ID" value="BRADI_4g02786v3"/>
</dbReference>
<dbReference type="OrthoDB" id="694608at2759"/>
<dbReference type="ExpressionAtlas" id="I1IGU7">
    <property type="expression patterns" value="baseline and differential"/>
</dbReference>